<gene>
    <name evidence="2" type="ORF">QR680_015824</name>
</gene>
<feature type="transmembrane region" description="Helical" evidence="1">
    <location>
        <begin position="205"/>
        <end position="228"/>
    </location>
</feature>
<dbReference type="Pfam" id="PF10321">
    <property type="entry name" value="7TM_GPCR_Srt"/>
    <property type="match status" value="1"/>
</dbReference>
<comment type="caution">
    <text evidence="2">The sequence shown here is derived from an EMBL/GenBank/DDBJ whole genome shotgun (WGS) entry which is preliminary data.</text>
</comment>
<evidence type="ECO:0000313" key="3">
    <source>
        <dbReference type="Proteomes" id="UP001175271"/>
    </source>
</evidence>
<dbReference type="SUPFAM" id="SSF81321">
    <property type="entry name" value="Family A G protein-coupled receptor-like"/>
    <property type="match status" value="1"/>
</dbReference>
<evidence type="ECO:0000313" key="2">
    <source>
        <dbReference type="EMBL" id="KAK0401502.1"/>
    </source>
</evidence>
<organism evidence="2 3">
    <name type="scientific">Steinernema hermaphroditum</name>
    <dbReference type="NCBI Taxonomy" id="289476"/>
    <lineage>
        <taxon>Eukaryota</taxon>
        <taxon>Metazoa</taxon>
        <taxon>Ecdysozoa</taxon>
        <taxon>Nematoda</taxon>
        <taxon>Chromadorea</taxon>
        <taxon>Rhabditida</taxon>
        <taxon>Tylenchina</taxon>
        <taxon>Panagrolaimomorpha</taxon>
        <taxon>Strongyloidoidea</taxon>
        <taxon>Steinernematidae</taxon>
        <taxon>Steinernema</taxon>
    </lineage>
</organism>
<dbReference type="AlphaFoldDB" id="A0AA39HBM2"/>
<evidence type="ECO:0000256" key="1">
    <source>
        <dbReference type="SAM" id="Phobius"/>
    </source>
</evidence>
<dbReference type="EMBL" id="JAUCMV010000004">
    <property type="protein sequence ID" value="KAK0401502.1"/>
    <property type="molecule type" value="Genomic_DNA"/>
</dbReference>
<keyword evidence="1" id="KW-0812">Transmembrane</keyword>
<reference evidence="2" key="1">
    <citation type="submission" date="2023-06" db="EMBL/GenBank/DDBJ databases">
        <title>Genomic analysis of the entomopathogenic nematode Steinernema hermaphroditum.</title>
        <authorList>
            <person name="Schwarz E.M."/>
            <person name="Heppert J.K."/>
            <person name="Baniya A."/>
            <person name="Schwartz H.T."/>
            <person name="Tan C.-H."/>
            <person name="Antoshechkin I."/>
            <person name="Sternberg P.W."/>
            <person name="Goodrich-Blair H."/>
            <person name="Dillman A.R."/>
        </authorList>
    </citation>
    <scope>NUCLEOTIDE SEQUENCE</scope>
    <source>
        <strain evidence="2">PS9179</strain>
        <tissue evidence="2">Whole animal</tissue>
    </source>
</reference>
<dbReference type="InterPro" id="IPR019425">
    <property type="entry name" value="7TM_GPCR_serpentine_rcpt_Srt"/>
</dbReference>
<dbReference type="PANTHER" id="PTHR23021">
    <property type="entry name" value="SERPENTINE RECEPTOR, CLASS T"/>
    <property type="match status" value="1"/>
</dbReference>
<sequence>MELMLFRHDEYRKLYNCSYKTDEEWWSIGKPNIPLGVAFIAIGVIMTMPYIPCLIVMVKSRLYRWAGYKIMLYVGVMDIMCLCVSGPITGMLATLGAVSCPYIDVEYAIGNLGVAMWASQSMSVVLLAFNRCVEMWKPKYLYDSFEGHRTYFWLLGCTLYSMIFVVYAPGLTFSATAYAWFYDPYKNVPGLDFIERTQYVNKYHFLHNIFIVVALPAMYIFLCVSLWWKSRRAGGNISKVQKIMTVQAFFLCLFTFLSAFIYDYMQFYPVPASVSIGVNVTWQMSNGAPAIIYLIVNKTIRNGVIALVLGNRVVKEMITPSIAPMRSTILSMSKVEPASVM</sequence>
<keyword evidence="3" id="KW-1185">Reference proteome</keyword>
<dbReference type="Proteomes" id="UP001175271">
    <property type="component" value="Unassembled WGS sequence"/>
</dbReference>
<protein>
    <recommendedName>
        <fullName evidence="4">7TM GPCR serpentine receptor class x (Srx) domain-containing protein</fullName>
    </recommendedName>
</protein>
<feature type="transmembrane region" description="Helical" evidence="1">
    <location>
        <begin position="274"/>
        <end position="296"/>
    </location>
</feature>
<dbReference type="Gene3D" id="1.20.1070.10">
    <property type="entry name" value="Rhodopsin 7-helix transmembrane proteins"/>
    <property type="match status" value="1"/>
</dbReference>
<name>A0AA39HBM2_9BILA</name>
<accession>A0AA39HBM2</accession>
<evidence type="ECO:0008006" key="4">
    <source>
        <dbReference type="Google" id="ProtNLM"/>
    </source>
</evidence>
<feature type="transmembrane region" description="Helical" evidence="1">
    <location>
        <begin position="150"/>
        <end position="181"/>
    </location>
</feature>
<keyword evidence="1" id="KW-1133">Transmembrane helix</keyword>
<dbReference type="PANTHER" id="PTHR23021:SF11">
    <property type="entry name" value="SERPENTINE RECEPTOR, CLASS T"/>
    <property type="match status" value="1"/>
</dbReference>
<keyword evidence="1" id="KW-0472">Membrane</keyword>
<feature type="transmembrane region" description="Helical" evidence="1">
    <location>
        <begin position="70"/>
        <end position="95"/>
    </location>
</feature>
<proteinExistence type="predicted"/>
<feature type="transmembrane region" description="Helical" evidence="1">
    <location>
        <begin position="33"/>
        <end position="58"/>
    </location>
</feature>
<feature type="transmembrane region" description="Helical" evidence="1">
    <location>
        <begin position="107"/>
        <end position="129"/>
    </location>
</feature>
<feature type="transmembrane region" description="Helical" evidence="1">
    <location>
        <begin position="240"/>
        <end position="262"/>
    </location>
</feature>